<dbReference type="PANTHER" id="PTHR30572:SF4">
    <property type="entry name" value="ABC TRANSPORTER PERMEASE YTRF"/>
    <property type="match status" value="1"/>
</dbReference>
<feature type="transmembrane region" description="Helical" evidence="8">
    <location>
        <begin position="327"/>
        <end position="349"/>
    </location>
</feature>
<feature type="transmembrane region" description="Helical" evidence="8">
    <location>
        <begin position="445"/>
        <end position="467"/>
    </location>
</feature>
<feature type="compositionally biased region" description="Gly residues" evidence="7">
    <location>
        <begin position="143"/>
        <end position="167"/>
    </location>
</feature>
<evidence type="ECO:0000256" key="3">
    <source>
        <dbReference type="ARBA" id="ARBA00022692"/>
    </source>
</evidence>
<keyword evidence="13" id="KW-1185">Reference proteome</keyword>
<dbReference type="GeneID" id="69810255"/>
<feature type="region of interest" description="Disordered" evidence="7">
    <location>
        <begin position="139"/>
        <end position="167"/>
    </location>
</feature>
<evidence type="ECO:0000256" key="2">
    <source>
        <dbReference type="ARBA" id="ARBA00022475"/>
    </source>
</evidence>
<organism evidence="11 14">
    <name type="scientific">Streptomyces acidiscabies</name>
    <dbReference type="NCBI Taxonomy" id="42234"/>
    <lineage>
        <taxon>Bacteria</taxon>
        <taxon>Bacillati</taxon>
        <taxon>Actinomycetota</taxon>
        <taxon>Actinomycetes</taxon>
        <taxon>Kitasatosporales</taxon>
        <taxon>Streptomycetaceae</taxon>
        <taxon>Streptomyces</taxon>
    </lineage>
</organism>
<dbReference type="InterPro" id="IPR025857">
    <property type="entry name" value="MacB_PCD"/>
</dbReference>
<dbReference type="Pfam" id="PF02687">
    <property type="entry name" value="FtsX"/>
    <property type="match status" value="1"/>
</dbReference>
<dbReference type="RefSeq" id="WP_010354583.1">
    <property type="nucleotide sequence ID" value="NZ_BCMK01000006.1"/>
</dbReference>
<dbReference type="InterPro" id="IPR050250">
    <property type="entry name" value="Macrolide_Exporter_MacB"/>
</dbReference>
<dbReference type="PANTHER" id="PTHR30572">
    <property type="entry name" value="MEMBRANE COMPONENT OF TRANSPORTER-RELATED"/>
    <property type="match status" value="1"/>
</dbReference>
<dbReference type="GO" id="GO:0005886">
    <property type="term" value="C:plasma membrane"/>
    <property type="evidence" value="ECO:0007669"/>
    <property type="project" value="UniProtKB-SubCell"/>
</dbReference>
<sequence length="485" mass="48512">MFFTYLRRELRRRRKAALVVASGLALGIALVIVVNSVSSGMGKAQDKVLQSLYGLGTDMTVTKAAAAGGTGAGRPRFQFDAQNSDSDAQQSSDVVMVRGFQTLATSTVTQVGKQSGVADAVGGLSLQVIKVDGQFTRGQFQQNGGGGGTGGGRGGAGGQPQGEVQGGGANFDVNNYSVYGTDVAKPELGPLTSSKITSGRTFKTSETDAKVAVVDASYAKEKSLKVGSTVTIKTVKFSVIGIATADSGDSAANLYVPLAQAQTLADAKDKVTTIYVKATDSQQIDGVKSSIQKNISGTTVTTSADLADTVSGSLSTASSLATNVGKWLSIAVLVAAFLVAGLLTSSAVSRRVREFGTLKALGWKSGRVTRQVVGEAMVNGLLGGALGIALGLAGAYAVTAISPTLQAQLGGGNGGGGGGGGGFGGGGPGRAAAARTLDVALTAPVSVSTVALAVGLAVAGGLIAGAFGGWRASRLRPADALRRVE</sequence>
<accession>A0AAP6BK34</accession>
<evidence type="ECO:0000256" key="1">
    <source>
        <dbReference type="ARBA" id="ARBA00004651"/>
    </source>
</evidence>
<evidence type="ECO:0000313" key="13">
    <source>
        <dbReference type="Proteomes" id="UP001272987"/>
    </source>
</evidence>
<keyword evidence="5 8" id="KW-0472">Membrane</keyword>
<evidence type="ECO:0000259" key="10">
    <source>
        <dbReference type="Pfam" id="PF12704"/>
    </source>
</evidence>
<dbReference type="Proteomes" id="UP001272987">
    <property type="component" value="Unassembled WGS sequence"/>
</dbReference>
<keyword evidence="3 8" id="KW-0812">Transmembrane</keyword>
<evidence type="ECO:0000313" key="12">
    <source>
        <dbReference type="EMBL" id="MDX3025551.1"/>
    </source>
</evidence>
<evidence type="ECO:0000256" key="5">
    <source>
        <dbReference type="ARBA" id="ARBA00023136"/>
    </source>
</evidence>
<gene>
    <name evidence="11" type="ORF">PV399_41705</name>
    <name evidence="12" type="ORF">PV666_47980</name>
</gene>
<comment type="subcellular location">
    <subcellularLocation>
        <location evidence="1">Cell membrane</location>
        <topology evidence="1">Multi-pass membrane protein</topology>
    </subcellularLocation>
</comment>
<dbReference type="GO" id="GO:0022857">
    <property type="term" value="F:transmembrane transporter activity"/>
    <property type="evidence" value="ECO:0007669"/>
    <property type="project" value="TreeGrafter"/>
</dbReference>
<dbReference type="EMBL" id="JARAWC010000053">
    <property type="protein sequence ID" value="MDX2966180.1"/>
    <property type="molecule type" value="Genomic_DNA"/>
</dbReference>
<evidence type="ECO:0000256" key="4">
    <source>
        <dbReference type="ARBA" id="ARBA00022989"/>
    </source>
</evidence>
<dbReference type="Pfam" id="PF12704">
    <property type="entry name" value="MacB_PCD"/>
    <property type="match status" value="1"/>
</dbReference>
<evidence type="ECO:0000313" key="11">
    <source>
        <dbReference type="EMBL" id="MDX2966180.1"/>
    </source>
</evidence>
<keyword evidence="4 8" id="KW-1133">Transmembrane helix</keyword>
<dbReference type="InterPro" id="IPR003838">
    <property type="entry name" value="ABC3_permease_C"/>
</dbReference>
<evidence type="ECO:0000256" key="7">
    <source>
        <dbReference type="SAM" id="MobiDB-lite"/>
    </source>
</evidence>
<dbReference type="EMBL" id="JARAWP010000049">
    <property type="protein sequence ID" value="MDX3025551.1"/>
    <property type="molecule type" value="Genomic_DNA"/>
</dbReference>
<protein>
    <submittedName>
        <fullName evidence="11">FtsX-like permease family protein</fullName>
    </submittedName>
</protein>
<evidence type="ECO:0000256" key="6">
    <source>
        <dbReference type="ARBA" id="ARBA00038076"/>
    </source>
</evidence>
<comment type="caution">
    <text evidence="11">The sequence shown here is derived from an EMBL/GenBank/DDBJ whole genome shotgun (WGS) entry which is preliminary data.</text>
</comment>
<feature type="transmembrane region" description="Helical" evidence="8">
    <location>
        <begin position="376"/>
        <end position="398"/>
    </location>
</feature>
<dbReference type="AlphaFoldDB" id="A0AAP6BK34"/>
<proteinExistence type="inferred from homology"/>
<evidence type="ECO:0000259" key="9">
    <source>
        <dbReference type="Pfam" id="PF02687"/>
    </source>
</evidence>
<name>A0AAP6BK34_9ACTN</name>
<evidence type="ECO:0000256" key="8">
    <source>
        <dbReference type="SAM" id="Phobius"/>
    </source>
</evidence>
<feature type="domain" description="MacB-like periplasmic core" evidence="10">
    <location>
        <begin position="170"/>
        <end position="293"/>
    </location>
</feature>
<comment type="similarity">
    <text evidence="6">Belongs to the ABC-4 integral membrane protein family.</text>
</comment>
<evidence type="ECO:0000313" key="14">
    <source>
        <dbReference type="Proteomes" id="UP001282288"/>
    </source>
</evidence>
<feature type="domain" description="ABC3 transporter permease C-terminal" evidence="9">
    <location>
        <begin position="329"/>
        <end position="472"/>
    </location>
</feature>
<keyword evidence="2" id="KW-1003">Cell membrane</keyword>
<dbReference type="Proteomes" id="UP001282288">
    <property type="component" value="Unassembled WGS sequence"/>
</dbReference>
<reference evidence="11 13" key="1">
    <citation type="journal article" date="2023" name="Microb. Genom.">
        <title>Mesoterricola silvestris gen. nov., sp. nov., Mesoterricola sediminis sp. nov., Geothrix oryzae sp. nov., Geothrix edaphica sp. nov., Geothrix rubra sp. nov., and Geothrix limicola sp. nov., six novel members of Acidobacteriota isolated from soils.</title>
        <authorList>
            <person name="Weisberg A.J."/>
            <person name="Pearce E."/>
            <person name="Kramer C.G."/>
            <person name="Chang J.H."/>
            <person name="Clarke C.R."/>
        </authorList>
    </citation>
    <scope>NUCLEOTIDE SEQUENCE</scope>
    <source>
        <strain evidence="12 13">NB05-1H</strain>
        <strain evidence="11">NRRL_B-16521</strain>
    </source>
</reference>